<comment type="caution">
    <text evidence="2">The sequence shown here is derived from an EMBL/GenBank/DDBJ whole genome shotgun (WGS) entry which is preliminary data.</text>
</comment>
<dbReference type="OrthoDB" id="3556308at2"/>
<evidence type="ECO:0000313" key="2">
    <source>
        <dbReference type="EMBL" id="RZQ65255.1"/>
    </source>
</evidence>
<gene>
    <name evidence="2" type="ORF">EWH70_05055</name>
</gene>
<proteinExistence type="predicted"/>
<feature type="region of interest" description="Disordered" evidence="1">
    <location>
        <begin position="27"/>
        <end position="51"/>
    </location>
</feature>
<organism evidence="2 3">
    <name type="scientific">Amycolatopsis suaedae</name>
    <dbReference type="NCBI Taxonomy" id="2510978"/>
    <lineage>
        <taxon>Bacteria</taxon>
        <taxon>Bacillati</taxon>
        <taxon>Actinomycetota</taxon>
        <taxon>Actinomycetes</taxon>
        <taxon>Pseudonocardiales</taxon>
        <taxon>Pseudonocardiaceae</taxon>
        <taxon>Amycolatopsis</taxon>
    </lineage>
</organism>
<protein>
    <recommendedName>
        <fullName evidence="4">PE domain-containing protein</fullName>
    </recommendedName>
</protein>
<evidence type="ECO:0008006" key="4">
    <source>
        <dbReference type="Google" id="ProtNLM"/>
    </source>
</evidence>
<accession>A0A4V2EMJ2</accession>
<dbReference type="EMBL" id="SFCC01000002">
    <property type="protein sequence ID" value="RZQ65255.1"/>
    <property type="molecule type" value="Genomic_DNA"/>
</dbReference>
<evidence type="ECO:0000313" key="3">
    <source>
        <dbReference type="Proteomes" id="UP000292003"/>
    </source>
</evidence>
<name>A0A4V2EMJ2_9PSEU</name>
<keyword evidence="3" id="KW-1185">Reference proteome</keyword>
<dbReference type="AlphaFoldDB" id="A0A4V2EMJ2"/>
<sequence>MPVYDPESMGIVAGQVERLKDEFDKTKGKVKGVEGESPFGEIEGAEDAPNGVSTFHNNMNAEFDAGARIMTELGTALRKAAGLIAETEQVHKDNLKVNGQGI</sequence>
<dbReference type="RefSeq" id="WP_130474041.1">
    <property type="nucleotide sequence ID" value="NZ_SFCC01000002.1"/>
</dbReference>
<dbReference type="Proteomes" id="UP000292003">
    <property type="component" value="Unassembled WGS sequence"/>
</dbReference>
<evidence type="ECO:0000256" key="1">
    <source>
        <dbReference type="SAM" id="MobiDB-lite"/>
    </source>
</evidence>
<reference evidence="2 3" key="1">
    <citation type="submission" date="2019-02" db="EMBL/GenBank/DDBJ databases">
        <title>Draft genome sequence of Amycolatopsis sp. 8-3EHSu isolated from roots of Suaeda maritima.</title>
        <authorList>
            <person name="Duangmal K."/>
            <person name="Chantavorakit T."/>
        </authorList>
    </citation>
    <scope>NUCLEOTIDE SEQUENCE [LARGE SCALE GENOMIC DNA]</scope>
    <source>
        <strain evidence="2 3">8-3EHSu</strain>
    </source>
</reference>